<dbReference type="SUPFAM" id="SSF46689">
    <property type="entry name" value="Homeodomain-like"/>
    <property type="match status" value="1"/>
</dbReference>
<dbReference type="EMBL" id="JAPCID010000006">
    <property type="protein sequence ID" value="MDA0136752.1"/>
    <property type="molecule type" value="Genomic_DNA"/>
</dbReference>
<evidence type="ECO:0000259" key="5">
    <source>
        <dbReference type="PROSITE" id="PS01124"/>
    </source>
</evidence>
<name>A0ABT4RDZ0_9ACTN</name>
<dbReference type="SMART" id="SM00342">
    <property type="entry name" value="HTH_ARAC"/>
    <property type="match status" value="1"/>
</dbReference>
<evidence type="ECO:0000256" key="1">
    <source>
        <dbReference type="ARBA" id="ARBA00022490"/>
    </source>
</evidence>
<dbReference type="PRINTS" id="PR00032">
    <property type="entry name" value="HTHARAC"/>
</dbReference>
<accession>A0ABT4RDZ0</accession>
<evidence type="ECO:0000256" key="2">
    <source>
        <dbReference type="ARBA" id="ARBA00023015"/>
    </source>
</evidence>
<evidence type="ECO:0000256" key="4">
    <source>
        <dbReference type="ARBA" id="ARBA00023163"/>
    </source>
</evidence>
<dbReference type="InterPro" id="IPR009057">
    <property type="entry name" value="Homeodomain-like_sf"/>
</dbReference>
<evidence type="ECO:0000313" key="6">
    <source>
        <dbReference type="EMBL" id="MDA0136752.1"/>
    </source>
</evidence>
<gene>
    <name evidence="6" type="ORF">OJ962_04525</name>
</gene>
<keyword evidence="2" id="KW-0805">Transcription regulation</keyword>
<dbReference type="PANTHER" id="PTHR46796:SF13">
    <property type="entry name" value="HTH-TYPE TRANSCRIPTIONAL ACTIVATOR RHAS"/>
    <property type="match status" value="1"/>
</dbReference>
<proteinExistence type="predicted"/>
<comment type="caution">
    <text evidence="6">The sequence shown here is derived from an EMBL/GenBank/DDBJ whole genome shotgun (WGS) entry which is preliminary data.</text>
</comment>
<keyword evidence="1" id="KW-0963">Cytoplasm</keyword>
<dbReference type="InterPro" id="IPR014710">
    <property type="entry name" value="RmlC-like_jellyroll"/>
</dbReference>
<dbReference type="InterPro" id="IPR050204">
    <property type="entry name" value="AraC_XylS_family_regulators"/>
</dbReference>
<keyword evidence="3" id="KW-0238">DNA-binding</keyword>
<protein>
    <submittedName>
        <fullName evidence="6">AraC family transcriptional regulator</fullName>
    </submittedName>
</protein>
<dbReference type="InterPro" id="IPR018060">
    <property type="entry name" value="HTH_AraC"/>
</dbReference>
<dbReference type="Pfam" id="PF02311">
    <property type="entry name" value="AraC_binding"/>
    <property type="match status" value="1"/>
</dbReference>
<dbReference type="RefSeq" id="WP_270006210.1">
    <property type="nucleotide sequence ID" value="NZ_JAPCID010000006.1"/>
</dbReference>
<dbReference type="PANTHER" id="PTHR46796">
    <property type="entry name" value="HTH-TYPE TRANSCRIPTIONAL ACTIVATOR RHAS-RELATED"/>
    <property type="match status" value="1"/>
</dbReference>
<dbReference type="Proteomes" id="UP001147700">
    <property type="component" value="Unassembled WGS sequence"/>
</dbReference>
<dbReference type="Gene3D" id="1.10.10.60">
    <property type="entry name" value="Homeodomain-like"/>
    <property type="match status" value="1"/>
</dbReference>
<organism evidence="6 7">
    <name type="scientific">Solirubrobacter deserti</name>
    <dbReference type="NCBI Taxonomy" id="2282478"/>
    <lineage>
        <taxon>Bacteria</taxon>
        <taxon>Bacillati</taxon>
        <taxon>Actinomycetota</taxon>
        <taxon>Thermoleophilia</taxon>
        <taxon>Solirubrobacterales</taxon>
        <taxon>Solirubrobacteraceae</taxon>
        <taxon>Solirubrobacter</taxon>
    </lineage>
</organism>
<dbReference type="InterPro" id="IPR020449">
    <property type="entry name" value="Tscrpt_reg_AraC-type_HTH"/>
</dbReference>
<evidence type="ECO:0000256" key="3">
    <source>
        <dbReference type="ARBA" id="ARBA00023125"/>
    </source>
</evidence>
<dbReference type="Pfam" id="PF12833">
    <property type="entry name" value="HTH_18"/>
    <property type="match status" value="1"/>
</dbReference>
<evidence type="ECO:0000313" key="7">
    <source>
        <dbReference type="Proteomes" id="UP001147700"/>
    </source>
</evidence>
<feature type="domain" description="HTH araC/xylS-type" evidence="5">
    <location>
        <begin position="209"/>
        <end position="307"/>
    </location>
</feature>
<dbReference type="PROSITE" id="PS01124">
    <property type="entry name" value="HTH_ARAC_FAMILY_2"/>
    <property type="match status" value="1"/>
</dbReference>
<dbReference type="InterPro" id="IPR003313">
    <property type="entry name" value="AraC-bd"/>
</dbReference>
<dbReference type="SUPFAM" id="SSF51215">
    <property type="entry name" value="Regulatory protein AraC"/>
    <property type="match status" value="1"/>
</dbReference>
<sequence>MSVAGSVGVWGVAVMALASRDAGPFPMALPRRSMDFRELAVDRLPASLQVVTLAGAAFGDAVERGARPPHRHDYHELLWTSRGSGWHSVDGERLPVEPHTVTVIGRGRVHVFERAVGLHGAVVRFEPELILDAPAWLVGGQGAITVEVPPSETAALEATIASLHAEADRPADARSGPIVRHLLSALLLWVERWYDAARTERPDEAGLYRRFVETLEQEFSHHHDAAWYADALGVPASALARALGDVTGRTTKQLIGDRVMLEAARLLRFSDLTVGEIAHRTGFEDQLYFSRAFKRRYGDAPTPYRDLHRHPSNA</sequence>
<keyword evidence="4" id="KW-0804">Transcription</keyword>
<dbReference type="Gene3D" id="2.60.120.10">
    <property type="entry name" value="Jelly Rolls"/>
    <property type="match status" value="1"/>
</dbReference>
<keyword evidence="7" id="KW-1185">Reference proteome</keyword>
<reference evidence="6" key="1">
    <citation type="submission" date="2022-10" db="EMBL/GenBank/DDBJ databases">
        <title>The WGS of Solirubrobacter sp. CPCC 204708.</title>
        <authorList>
            <person name="Jiang Z."/>
        </authorList>
    </citation>
    <scope>NUCLEOTIDE SEQUENCE</scope>
    <source>
        <strain evidence="6">CPCC 204708</strain>
    </source>
</reference>
<dbReference type="InterPro" id="IPR037923">
    <property type="entry name" value="HTH-like"/>
</dbReference>